<comment type="caution">
    <text evidence="2">The sequence shown here is derived from an EMBL/GenBank/DDBJ whole genome shotgun (WGS) entry which is preliminary data.</text>
</comment>
<evidence type="ECO:0000313" key="3">
    <source>
        <dbReference type="Proteomes" id="UP001267290"/>
    </source>
</evidence>
<dbReference type="RefSeq" id="WP_310502915.1">
    <property type="nucleotide sequence ID" value="NZ_JAVDSB010000034.1"/>
</dbReference>
<dbReference type="InterPro" id="IPR016181">
    <property type="entry name" value="Acyl_CoA_acyltransferase"/>
</dbReference>
<accession>A0ABU1P978</accession>
<dbReference type="Proteomes" id="UP001267290">
    <property type="component" value="Unassembled WGS sequence"/>
</dbReference>
<keyword evidence="3" id="KW-1185">Reference proteome</keyword>
<evidence type="ECO:0000259" key="1">
    <source>
        <dbReference type="PROSITE" id="PS51186"/>
    </source>
</evidence>
<dbReference type="InterPro" id="IPR000182">
    <property type="entry name" value="GNAT_dom"/>
</dbReference>
<gene>
    <name evidence="2" type="ORF">J2736_006869</name>
</gene>
<sequence length="183" mass="20560">MVEVVLLVVRAPLFFNLTVGVIPLSIQRLHLQTNEEILTLLALQIASYRVEAELIGFDDIPPLKDGIQSIREVKETFYGYFVDDHEKQTLAGAISFERDGCIVTICRMMVHPTFFRKGIASSLLQHILIEQEREGAMRFIVSTGSANLPAIRLYEAHDFIVRRVFTVPPGVSLTTFERAATGL</sequence>
<proteinExistence type="predicted"/>
<reference evidence="2 3" key="1">
    <citation type="submission" date="2023-07" db="EMBL/GenBank/DDBJ databases">
        <title>Sorghum-associated microbial communities from plants grown in Nebraska, USA.</title>
        <authorList>
            <person name="Schachtman D."/>
        </authorList>
    </citation>
    <scope>NUCLEOTIDE SEQUENCE [LARGE SCALE GENOMIC DNA]</scope>
    <source>
        <strain evidence="2 3">CC258</strain>
    </source>
</reference>
<dbReference type="CDD" id="cd04301">
    <property type="entry name" value="NAT_SF"/>
    <property type="match status" value="1"/>
</dbReference>
<dbReference type="EMBL" id="JAVDSB010000034">
    <property type="protein sequence ID" value="MDR6555607.1"/>
    <property type="molecule type" value="Genomic_DNA"/>
</dbReference>
<feature type="domain" description="N-acetyltransferase" evidence="1">
    <location>
        <begin position="35"/>
        <end position="178"/>
    </location>
</feature>
<evidence type="ECO:0000313" key="2">
    <source>
        <dbReference type="EMBL" id="MDR6555607.1"/>
    </source>
</evidence>
<dbReference type="Gene3D" id="3.40.630.30">
    <property type="match status" value="1"/>
</dbReference>
<protein>
    <submittedName>
        <fullName evidence="2">GNAT superfamily N-acetyltransferase</fullName>
    </submittedName>
</protein>
<dbReference type="PROSITE" id="PS51186">
    <property type="entry name" value="GNAT"/>
    <property type="match status" value="1"/>
</dbReference>
<organism evidence="2 3">
    <name type="scientific">Paenibacillus qinlingensis</name>
    <dbReference type="NCBI Taxonomy" id="1837343"/>
    <lineage>
        <taxon>Bacteria</taxon>
        <taxon>Bacillati</taxon>
        <taxon>Bacillota</taxon>
        <taxon>Bacilli</taxon>
        <taxon>Bacillales</taxon>
        <taxon>Paenibacillaceae</taxon>
        <taxon>Paenibacillus</taxon>
    </lineage>
</organism>
<name>A0ABU1P978_9BACL</name>
<dbReference type="SUPFAM" id="SSF55729">
    <property type="entry name" value="Acyl-CoA N-acyltransferases (Nat)"/>
    <property type="match status" value="1"/>
</dbReference>
<dbReference type="Pfam" id="PF00583">
    <property type="entry name" value="Acetyltransf_1"/>
    <property type="match status" value="1"/>
</dbReference>